<dbReference type="SMART" id="SM00257">
    <property type="entry name" value="LysM"/>
    <property type="match status" value="1"/>
</dbReference>
<dbReference type="OrthoDB" id="9765158at2"/>
<organism evidence="3 4">
    <name type="scientific">Photobacterium marinum</name>
    <dbReference type="NCBI Taxonomy" id="1056511"/>
    <lineage>
        <taxon>Bacteria</taxon>
        <taxon>Pseudomonadati</taxon>
        <taxon>Pseudomonadota</taxon>
        <taxon>Gammaproteobacteria</taxon>
        <taxon>Vibrionales</taxon>
        <taxon>Vibrionaceae</taxon>
        <taxon>Photobacterium</taxon>
    </lineage>
</organism>
<proteinExistence type="predicted"/>
<feature type="domain" description="LysM" evidence="2">
    <location>
        <begin position="32"/>
        <end position="80"/>
    </location>
</feature>
<protein>
    <submittedName>
        <fullName evidence="3">Putative LysM domain protein</fullName>
    </submittedName>
</protein>
<dbReference type="Pfam" id="PF01476">
    <property type="entry name" value="LysM"/>
    <property type="match status" value="1"/>
</dbReference>
<accession>L8J698</accession>
<dbReference type="AlphaFoldDB" id="L8J698"/>
<comment type="caution">
    <text evidence="3">The sequence shown here is derived from an EMBL/GenBank/DDBJ whole genome shotgun (WGS) entry which is preliminary data.</text>
</comment>
<keyword evidence="4" id="KW-1185">Reference proteome</keyword>
<dbReference type="PATRIC" id="fig|1056511.3.peg.4899"/>
<evidence type="ECO:0000313" key="4">
    <source>
        <dbReference type="Proteomes" id="UP000011134"/>
    </source>
</evidence>
<dbReference type="EMBL" id="AMZO01000055">
    <property type="protein sequence ID" value="ELR63144.1"/>
    <property type="molecule type" value="Genomic_DNA"/>
</dbReference>
<dbReference type="CDD" id="cd00118">
    <property type="entry name" value="LysM"/>
    <property type="match status" value="1"/>
</dbReference>
<evidence type="ECO:0000259" key="2">
    <source>
        <dbReference type="PROSITE" id="PS51782"/>
    </source>
</evidence>
<dbReference type="Gene3D" id="3.10.350.10">
    <property type="entry name" value="LysM domain"/>
    <property type="match status" value="1"/>
</dbReference>
<keyword evidence="1" id="KW-0732">Signal</keyword>
<evidence type="ECO:0000313" key="3">
    <source>
        <dbReference type="EMBL" id="ELR63144.1"/>
    </source>
</evidence>
<evidence type="ECO:0000256" key="1">
    <source>
        <dbReference type="SAM" id="SignalP"/>
    </source>
</evidence>
<sequence>MRLLVLYFSLLLFIPFCWASHPQPVLKKDIPSVYTVRKGDTLWDISEHYLMNPWLWPNLWEANSYIKNPHLIYPGDRLYLVWVDGLPRLRVKKTVRLSPTIRVKRKPITTLPESMMFPYLAGHQLLEPSKLEGLPRVLGNSRNKGYMSPGDSVWVDTTLDQNKNWWVYRPDTQFNRRQSSEGKNGEIRWQTVVLKEIARVTVTGFEEGLSQVRGDKLREEIRQNDVLLPVPLSGTELDLSFVPSPPPPKVEAKVLGQLEGHHYIASSEVVVIDRGLLDKLVAGNVFQLYRSAAVVKGSKGGYHYKDSLLRFGHYQLSDVPIGEVMVIRPYEHFSLAVVTRASEPFRAGVLALPPRIAEF</sequence>
<dbReference type="InterPro" id="IPR052196">
    <property type="entry name" value="Bact_Kbp"/>
</dbReference>
<reference evidence="3 4" key="1">
    <citation type="submission" date="2012-12" db="EMBL/GenBank/DDBJ databases">
        <title>Genome Assembly of Photobacterium sp. AK15.</title>
        <authorList>
            <person name="Khatri I."/>
            <person name="Vaidya B."/>
            <person name="Srinivas T.N.R."/>
            <person name="Subramanian S."/>
            <person name="Pinnaka A."/>
        </authorList>
    </citation>
    <scope>NUCLEOTIDE SEQUENCE [LARGE SCALE GENOMIC DNA]</scope>
    <source>
        <strain evidence="3 4">AK15</strain>
    </source>
</reference>
<name>L8J698_9GAMM</name>
<dbReference type="Proteomes" id="UP000011134">
    <property type="component" value="Unassembled WGS sequence"/>
</dbReference>
<gene>
    <name evidence="3" type="ORF">C942_04086</name>
</gene>
<dbReference type="SUPFAM" id="SSF54106">
    <property type="entry name" value="LysM domain"/>
    <property type="match status" value="1"/>
</dbReference>
<dbReference type="RefSeq" id="WP_007471405.1">
    <property type="nucleotide sequence ID" value="NZ_AMZO01000055.1"/>
</dbReference>
<dbReference type="PROSITE" id="PS51782">
    <property type="entry name" value="LYSM"/>
    <property type="match status" value="1"/>
</dbReference>
<dbReference type="InterPro" id="IPR018392">
    <property type="entry name" value="LysM"/>
</dbReference>
<dbReference type="InterPro" id="IPR036779">
    <property type="entry name" value="LysM_dom_sf"/>
</dbReference>
<dbReference type="PANTHER" id="PTHR34700">
    <property type="entry name" value="POTASSIUM BINDING PROTEIN KBP"/>
    <property type="match status" value="1"/>
</dbReference>
<feature type="chain" id="PRO_5003992691" evidence="1">
    <location>
        <begin position="20"/>
        <end position="359"/>
    </location>
</feature>
<dbReference type="PANTHER" id="PTHR34700:SF4">
    <property type="entry name" value="PHAGE-LIKE ELEMENT PBSX PROTEIN XKDP"/>
    <property type="match status" value="1"/>
</dbReference>
<feature type="signal peptide" evidence="1">
    <location>
        <begin position="1"/>
        <end position="19"/>
    </location>
</feature>